<dbReference type="Proteomes" id="UP000316213">
    <property type="component" value="Unassembled WGS sequence"/>
</dbReference>
<keyword evidence="5" id="KW-1185">Reference proteome</keyword>
<evidence type="ECO:0000313" key="5">
    <source>
        <dbReference type="Proteomes" id="UP000316213"/>
    </source>
</evidence>
<protein>
    <submittedName>
        <fullName evidence="4">Acetylxylan esterase</fullName>
        <ecNumber evidence="4">3.1.1.72</ecNumber>
    </submittedName>
</protein>
<dbReference type="AlphaFoldDB" id="A0A5C5ZL61"/>
<evidence type="ECO:0000259" key="3">
    <source>
        <dbReference type="Pfam" id="PF00326"/>
    </source>
</evidence>
<gene>
    <name evidence="4" type="primary">axeA1_6</name>
    <name evidence="4" type="ORF">Pla100_58540</name>
</gene>
<dbReference type="PANTHER" id="PTHR48081:SF6">
    <property type="entry name" value="PEPTIDASE S9 PROLYL OLIGOPEPTIDASE CATALYTIC DOMAIN-CONTAINING PROTEIN"/>
    <property type="match status" value="1"/>
</dbReference>
<dbReference type="SUPFAM" id="SSF53474">
    <property type="entry name" value="alpha/beta-Hydrolases"/>
    <property type="match status" value="1"/>
</dbReference>
<name>A0A5C5ZL61_9BACT</name>
<proteinExistence type="predicted"/>
<dbReference type="InterPro" id="IPR050300">
    <property type="entry name" value="GDXG_lipolytic_enzyme"/>
</dbReference>
<comment type="caution">
    <text evidence="4">The sequence shown here is derived from an EMBL/GenBank/DDBJ whole genome shotgun (WGS) entry which is preliminary data.</text>
</comment>
<dbReference type="OrthoDB" id="9794725at2"/>
<accession>A0A5C5ZL61</accession>
<dbReference type="PANTHER" id="PTHR48081">
    <property type="entry name" value="AB HYDROLASE SUPERFAMILY PROTEIN C4A8.06C"/>
    <property type="match status" value="1"/>
</dbReference>
<organism evidence="4 5">
    <name type="scientific">Neorhodopirellula pilleata</name>
    <dbReference type="NCBI Taxonomy" id="2714738"/>
    <lineage>
        <taxon>Bacteria</taxon>
        <taxon>Pseudomonadati</taxon>
        <taxon>Planctomycetota</taxon>
        <taxon>Planctomycetia</taxon>
        <taxon>Pirellulales</taxon>
        <taxon>Pirellulaceae</taxon>
        <taxon>Neorhodopirellula</taxon>
    </lineage>
</organism>
<dbReference type="GO" id="GO:0006508">
    <property type="term" value="P:proteolysis"/>
    <property type="evidence" value="ECO:0007669"/>
    <property type="project" value="InterPro"/>
</dbReference>
<dbReference type="GO" id="GO:0046555">
    <property type="term" value="F:acetylxylan esterase activity"/>
    <property type="evidence" value="ECO:0007669"/>
    <property type="project" value="UniProtKB-EC"/>
</dbReference>
<evidence type="ECO:0000256" key="1">
    <source>
        <dbReference type="ARBA" id="ARBA00022801"/>
    </source>
</evidence>
<keyword evidence="2" id="KW-0732">Signal</keyword>
<feature type="chain" id="PRO_5022918839" evidence="2">
    <location>
        <begin position="29"/>
        <end position="325"/>
    </location>
</feature>
<feature type="signal peptide" evidence="2">
    <location>
        <begin position="1"/>
        <end position="28"/>
    </location>
</feature>
<dbReference type="GO" id="GO:0008236">
    <property type="term" value="F:serine-type peptidase activity"/>
    <property type="evidence" value="ECO:0007669"/>
    <property type="project" value="InterPro"/>
</dbReference>
<reference evidence="4 5" key="1">
    <citation type="submission" date="2019-02" db="EMBL/GenBank/DDBJ databases">
        <title>Deep-cultivation of Planctomycetes and their phenomic and genomic characterization uncovers novel biology.</title>
        <authorList>
            <person name="Wiegand S."/>
            <person name="Jogler M."/>
            <person name="Boedeker C."/>
            <person name="Pinto D."/>
            <person name="Vollmers J."/>
            <person name="Rivas-Marin E."/>
            <person name="Kohn T."/>
            <person name="Peeters S.H."/>
            <person name="Heuer A."/>
            <person name="Rast P."/>
            <person name="Oberbeckmann S."/>
            <person name="Bunk B."/>
            <person name="Jeske O."/>
            <person name="Meyerdierks A."/>
            <person name="Storesund J.E."/>
            <person name="Kallscheuer N."/>
            <person name="Luecker S."/>
            <person name="Lage O.M."/>
            <person name="Pohl T."/>
            <person name="Merkel B.J."/>
            <person name="Hornburger P."/>
            <person name="Mueller R.-W."/>
            <person name="Bruemmer F."/>
            <person name="Labrenz M."/>
            <person name="Spormann A.M."/>
            <person name="Op Den Camp H."/>
            <person name="Overmann J."/>
            <person name="Amann R."/>
            <person name="Jetten M.S.M."/>
            <person name="Mascher T."/>
            <person name="Medema M.H."/>
            <person name="Devos D.P."/>
            <person name="Kaster A.-K."/>
            <person name="Ovreas L."/>
            <person name="Rohde M."/>
            <person name="Galperin M.Y."/>
            <person name="Jogler C."/>
        </authorList>
    </citation>
    <scope>NUCLEOTIDE SEQUENCE [LARGE SCALE GENOMIC DNA]</scope>
    <source>
        <strain evidence="4 5">Pla100</strain>
    </source>
</reference>
<dbReference type="EC" id="3.1.1.72" evidence="4"/>
<dbReference type="RefSeq" id="WP_146582288.1">
    <property type="nucleotide sequence ID" value="NZ_SJPM01000024.1"/>
</dbReference>
<dbReference type="Pfam" id="PF00326">
    <property type="entry name" value="Peptidase_S9"/>
    <property type="match status" value="1"/>
</dbReference>
<dbReference type="EMBL" id="SJPM01000024">
    <property type="protein sequence ID" value="TWT87905.1"/>
    <property type="molecule type" value="Genomic_DNA"/>
</dbReference>
<feature type="domain" description="Peptidase S9 prolyl oligopeptidase catalytic" evidence="3">
    <location>
        <begin position="175"/>
        <end position="291"/>
    </location>
</feature>
<evidence type="ECO:0000256" key="2">
    <source>
        <dbReference type="SAM" id="SignalP"/>
    </source>
</evidence>
<dbReference type="InterPro" id="IPR029058">
    <property type="entry name" value="AB_hydrolase_fold"/>
</dbReference>
<evidence type="ECO:0000313" key="4">
    <source>
        <dbReference type="EMBL" id="TWT87905.1"/>
    </source>
</evidence>
<dbReference type="InterPro" id="IPR001375">
    <property type="entry name" value="Peptidase_S9_cat"/>
</dbReference>
<sequence precursor="true">MRCILPRRRTFNISVALLLAILLHRTEAALFAETPIPRADHVVQIWPGEPPAWKATEEAERDLSDAKSNLVAGAPIIRLGHVRNVELHVFEAADATGKPSNAAVIIAPGGGYTILAWDLEGIEVAKQLQAGGVTAIVLKYRVPTGPMGDEKWKPAVQDIQRSIALVRDGKVTSSTPQHVGAMGFSAGGNAVARTATSKTRHYESVDASDETIRRPDFACLVYPAWLVEKEQQDQMIEGIEVDSDTPPMFFAHGEDDPHAVLNSVTMFRQLHAAGVPSALHVFTGSGHGFGARLDGRADDLWPELCIRWIRDNGWIAASTKSPETR</sequence>
<keyword evidence="1 4" id="KW-0378">Hydrolase</keyword>
<dbReference type="Gene3D" id="3.40.50.1820">
    <property type="entry name" value="alpha/beta hydrolase"/>
    <property type="match status" value="1"/>
</dbReference>